<feature type="region of interest" description="Disordered" evidence="4">
    <location>
        <begin position="328"/>
        <end position="354"/>
    </location>
</feature>
<dbReference type="InterPro" id="IPR003593">
    <property type="entry name" value="AAA+_ATPase"/>
</dbReference>
<dbReference type="InterPro" id="IPR032823">
    <property type="entry name" value="BCA_ABC_TP_C"/>
</dbReference>
<dbReference type="CDD" id="cd03219">
    <property type="entry name" value="ABC_Mj1267_LivG_branched"/>
    <property type="match status" value="1"/>
</dbReference>
<keyword evidence="1" id="KW-0813">Transport</keyword>
<sequence>MPADPTPHGSTASGAAASGASPQGYHPGQTGGFRHGDTPQRLAQIALRDVPWEVGVAKPDPAIVVDDVTRSFGGLTAVSVDHLEIQRGGITGLIGPNGAGKTTLFNLLTGFDQPNSGTWSFNGRSLGSLSPHQVARLGVVRTFQLTKALSRLTVLQNMLLGAQGQRGESFLRALVPGTWKAQEKENTERAMSLLERFKLAPKKDDFAGTLSGGQRKLLEMARALMSDPQVVMLDEPMAGVNPALTQSLLGHVKDLREQGMTVIFVEHDMDVVRDISDWVVVMAAGRIIAEGPPESISQNQAVVDAYLGAHHDAPLTVEEEDRVLAEAEQAIAREEHTDGDVLSSDGTTQERTER</sequence>
<organism evidence="6 7">
    <name type="scientific">Blastococcus jejuensis</name>
    <dbReference type="NCBI Taxonomy" id="351224"/>
    <lineage>
        <taxon>Bacteria</taxon>
        <taxon>Bacillati</taxon>
        <taxon>Actinomycetota</taxon>
        <taxon>Actinomycetes</taxon>
        <taxon>Geodermatophilales</taxon>
        <taxon>Geodermatophilaceae</taxon>
        <taxon>Blastococcus</taxon>
    </lineage>
</organism>
<protein>
    <recommendedName>
        <fullName evidence="5">ABC transporter domain-containing protein</fullName>
    </recommendedName>
</protein>
<dbReference type="PROSITE" id="PS50893">
    <property type="entry name" value="ABC_TRANSPORTER_2"/>
    <property type="match status" value="1"/>
</dbReference>
<dbReference type="InterPro" id="IPR051120">
    <property type="entry name" value="ABC_AA/LPS_Transport"/>
</dbReference>
<accession>A0ABP6P9A0</accession>
<feature type="compositionally biased region" description="Low complexity" evidence="4">
    <location>
        <begin position="9"/>
        <end position="21"/>
    </location>
</feature>
<dbReference type="EMBL" id="BAAAVV010000005">
    <property type="protein sequence ID" value="GAA3170508.1"/>
    <property type="molecule type" value="Genomic_DNA"/>
</dbReference>
<dbReference type="Pfam" id="PF00005">
    <property type="entry name" value="ABC_tran"/>
    <property type="match status" value="1"/>
</dbReference>
<dbReference type="Pfam" id="PF12399">
    <property type="entry name" value="BCA_ABC_TP_C"/>
    <property type="match status" value="1"/>
</dbReference>
<evidence type="ECO:0000256" key="3">
    <source>
        <dbReference type="ARBA" id="ARBA00022840"/>
    </source>
</evidence>
<gene>
    <name evidence="6" type="ORF">GCM10010531_24690</name>
</gene>
<dbReference type="PANTHER" id="PTHR45772:SF9">
    <property type="entry name" value="CONSERVED COMPONENT OF ABC TRANSPORTER FOR NATURAL AMINO ACIDS"/>
    <property type="match status" value="1"/>
</dbReference>
<evidence type="ECO:0000256" key="1">
    <source>
        <dbReference type="ARBA" id="ARBA00022448"/>
    </source>
</evidence>
<keyword evidence="2" id="KW-0547">Nucleotide-binding</keyword>
<dbReference type="InterPro" id="IPR017871">
    <property type="entry name" value="ABC_transporter-like_CS"/>
</dbReference>
<dbReference type="SMART" id="SM00382">
    <property type="entry name" value="AAA"/>
    <property type="match status" value="1"/>
</dbReference>
<dbReference type="SUPFAM" id="SSF52540">
    <property type="entry name" value="P-loop containing nucleoside triphosphate hydrolases"/>
    <property type="match status" value="1"/>
</dbReference>
<evidence type="ECO:0000256" key="4">
    <source>
        <dbReference type="SAM" id="MobiDB-lite"/>
    </source>
</evidence>
<proteinExistence type="predicted"/>
<evidence type="ECO:0000313" key="7">
    <source>
        <dbReference type="Proteomes" id="UP001499924"/>
    </source>
</evidence>
<feature type="domain" description="ABC transporter" evidence="5">
    <location>
        <begin position="63"/>
        <end position="309"/>
    </location>
</feature>
<evidence type="ECO:0000256" key="2">
    <source>
        <dbReference type="ARBA" id="ARBA00022741"/>
    </source>
</evidence>
<evidence type="ECO:0000259" key="5">
    <source>
        <dbReference type="PROSITE" id="PS50893"/>
    </source>
</evidence>
<keyword evidence="3" id="KW-0067">ATP-binding</keyword>
<name>A0ABP6P9A0_9ACTN</name>
<reference evidence="7" key="1">
    <citation type="journal article" date="2019" name="Int. J. Syst. Evol. Microbiol.">
        <title>The Global Catalogue of Microorganisms (GCM) 10K type strain sequencing project: providing services to taxonomists for standard genome sequencing and annotation.</title>
        <authorList>
            <consortium name="The Broad Institute Genomics Platform"/>
            <consortium name="The Broad Institute Genome Sequencing Center for Infectious Disease"/>
            <person name="Wu L."/>
            <person name="Ma J."/>
        </authorList>
    </citation>
    <scope>NUCLEOTIDE SEQUENCE [LARGE SCALE GENOMIC DNA]</scope>
    <source>
        <strain evidence="7">JCM 15614</strain>
    </source>
</reference>
<keyword evidence="7" id="KW-1185">Reference proteome</keyword>
<dbReference type="RefSeq" id="WP_344689192.1">
    <property type="nucleotide sequence ID" value="NZ_BAAAVV010000005.1"/>
</dbReference>
<dbReference type="PROSITE" id="PS00211">
    <property type="entry name" value="ABC_TRANSPORTER_1"/>
    <property type="match status" value="1"/>
</dbReference>
<dbReference type="Gene3D" id="3.40.50.300">
    <property type="entry name" value="P-loop containing nucleotide triphosphate hydrolases"/>
    <property type="match status" value="1"/>
</dbReference>
<feature type="region of interest" description="Disordered" evidence="4">
    <location>
        <begin position="1"/>
        <end position="37"/>
    </location>
</feature>
<dbReference type="Proteomes" id="UP001499924">
    <property type="component" value="Unassembled WGS sequence"/>
</dbReference>
<dbReference type="PANTHER" id="PTHR45772">
    <property type="entry name" value="CONSERVED COMPONENT OF ABC TRANSPORTER FOR NATURAL AMINO ACIDS-RELATED"/>
    <property type="match status" value="1"/>
</dbReference>
<comment type="caution">
    <text evidence="6">The sequence shown here is derived from an EMBL/GenBank/DDBJ whole genome shotgun (WGS) entry which is preliminary data.</text>
</comment>
<dbReference type="InterPro" id="IPR027417">
    <property type="entry name" value="P-loop_NTPase"/>
</dbReference>
<evidence type="ECO:0000313" key="6">
    <source>
        <dbReference type="EMBL" id="GAA3170508.1"/>
    </source>
</evidence>
<dbReference type="InterPro" id="IPR003439">
    <property type="entry name" value="ABC_transporter-like_ATP-bd"/>
</dbReference>